<proteinExistence type="predicted"/>
<evidence type="ECO:0000256" key="2">
    <source>
        <dbReference type="SAM" id="SignalP"/>
    </source>
</evidence>
<feature type="signal peptide" evidence="2">
    <location>
        <begin position="1"/>
        <end position="29"/>
    </location>
</feature>
<evidence type="ECO:0000313" key="5">
    <source>
        <dbReference type="Proteomes" id="UP001307889"/>
    </source>
</evidence>
<feature type="domain" description="Granulins" evidence="3">
    <location>
        <begin position="134"/>
        <end position="147"/>
    </location>
</feature>
<dbReference type="EMBL" id="AP028909">
    <property type="protein sequence ID" value="BES88447.1"/>
    <property type="molecule type" value="Genomic_DNA"/>
</dbReference>
<name>A0ABN7ADX1_9HEMI</name>
<gene>
    <name evidence="4" type="ORF">NTJ_01253</name>
</gene>
<accession>A0ABN7ADX1</accession>
<feature type="chain" id="PRO_5045238294" description="Granulins domain-containing protein" evidence="2">
    <location>
        <begin position="30"/>
        <end position="321"/>
    </location>
</feature>
<keyword evidence="2" id="KW-0732">Signal</keyword>
<evidence type="ECO:0000259" key="3">
    <source>
        <dbReference type="PROSITE" id="PS00799"/>
    </source>
</evidence>
<organism evidence="4 5">
    <name type="scientific">Nesidiocoris tenuis</name>
    <dbReference type="NCBI Taxonomy" id="355587"/>
    <lineage>
        <taxon>Eukaryota</taxon>
        <taxon>Metazoa</taxon>
        <taxon>Ecdysozoa</taxon>
        <taxon>Arthropoda</taxon>
        <taxon>Hexapoda</taxon>
        <taxon>Insecta</taxon>
        <taxon>Pterygota</taxon>
        <taxon>Neoptera</taxon>
        <taxon>Paraneoptera</taxon>
        <taxon>Hemiptera</taxon>
        <taxon>Heteroptera</taxon>
        <taxon>Panheteroptera</taxon>
        <taxon>Cimicomorpha</taxon>
        <taxon>Miridae</taxon>
        <taxon>Dicyphina</taxon>
        <taxon>Nesidiocoris</taxon>
    </lineage>
</organism>
<keyword evidence="5" id="KW-1185">Reference proteome</keyword>
<dbReference type="PROSITE" id="PS00799">
    <property type="entry name" value="GRANULINS"/>
    <property type="match status" value="2"/>
</dbReference>
<evidence type="ECO:0000313" key="4">
    <source>
        <dbReference type="EMBL" id="BES88447.1"/>
    </source>
</evidence>
<protein>
    <recommendedName>
        <fullName evidence="3">Granulins domain-containing protein</fullName>
    </recommendedName>
</protein>
<evidence type="ECO:0000256" key="1">
    <source>
        <dbReference type="SAM" id="MobiDB-lite"/>
    </source>
</evidence>
<feature type="domain" description="Granulins" evidence="3">
    <location>
        <begin position="53"/>
        <end position="66"/>
    </location>
</feature>
<feature type="region of interest" description="Disordered" evidence="1">
    <location>
        <begin position="170"/>
        <end position="194"/>
    </location>
</feature>
<dbReference type="Proteomes" id="UP001307889">
    <property type="component" value="Chromosome 1"/>
</dbReference>
<sequence>MVGTGMPHQYAMAILRDVSFLLIAALSVATSEVDVGKDWCTSTVYCPDGTHCCSDKMHCCPIGRTCCLGDRYCCANDLSSVVNASFVTMLPEPNNHPEEPSSPEYSYNLNEEQVEIEKDWCTPIRYCPDGTQCCSDKLHCCPIGRSCCLGDRYCCANDLSSVVNASIAKDTLGPSSRPREPSHQGGKYSRGPKYGQADVKKEWCTSTRYCPDGYHCCFGNLFCCSYYDSSSLRTVTPVKNYGELLNKPNEHHYADDILEPPVSNMRFGDRRVQIVSGDDQYERPLPDFIRRAFPRTYNAKMDDYLNQRLDPNPVIIVQYVP</sequence>
<reference evidence="4 5" key="1">
    <citation type="submission" date="2023-09" db="EMBL/GenBank/DDBJ databases">
        <title>Nesidiocoris tenuis whole genome shotgun sequence.</title>
        <authorList>
            <person name="Shibata T."/>
            <person name="Shimoda M."/>
            <person name="Kobayashi T."/>
            <person name="Uehara T."/>
        </authorList>
    </citation>
    <scope>NUCLEOTIDE SEQUENCE [LARGE SCALE GENOMIC DNA]</scope>
    <source>
        <strain evidence="4 5">Japan</strain>
    </source>
</reference>
<dbReference type="InterPro" id="IPR000118">
    <property type="entry name" value="Granulin"/>
</dbReference>